<gene>
    <name evidence="5" type="ORF">GCM10008927_06150</name>
</gene>
<dbReference type="SUPFAM" id="SSF46785">
    <property type="entry name" value="Winged helix' DNA-binding domain"/>
    <property type="match status" value="1"/>
</dbReference>
<dbReference type="InterPro" id="IPR036390">
    <property type="entry name" value="WH_DNA-bd_sf"/>
</dbReference>
<dbReference type="Pfam" id="PF07729">
    <property type="entry name" value="FCD"/>
    <property type="match status" value="1"/>
</dbReference>
<dbReference type="Pfam" id="PF00392">
    <property type="entry name" value="GntR"/>
    <property type="match status" value="1"/>
</dbReference>
<dbReference type="SMART" id="SM00895">
    <property type="entry name" value="FCD"/>
    <property type="match status" value="1"/>
</dbReference>
<protein>
    <submittedName>
        <fullName evidence="5">Transcriptional regulator</fullName>
    </submittedName>
</protein>
<feature type="domain" description="HTH gntR-type" evidence="4">
    <location>
        <begin position="17"/>
        <end position="85"/>
    </location>
</feature>
<evidence type="ECO:0000259" key="4">
    <source>
        <dbReference type="PROSITE" id="PS50949"/>
    </source>
</evidence>
<dbReference type="PANTHER" id="PTHR43537">
    <property type="entry name" value="TRANSCRIPTIONAL REGULATOR, GNTR FAMILY"/>
    <property type="match status" value="1"/>
</dbReference>
<dbReference type="InterPro" id="IPR008920">
    <property type="entry name" value="TF_FadR/GntR_C"/>
</dbReference>
<dbReference type="RefSeq" id="WP_229801989.1">
    <property type="nucleotide sequence ID" value="NZ_BMZF01000001.1"/>
</dbReference>
<dbReference type="CDD" id="cd07377">
    <property type="entry name" value="WHTH_GntR"/>
    <property type="match status" value="1"/>
</dbReference>
<dbReference type="EMBL" id="BMZF01000001">
    <property type="protein sequence ID" value="GHA44148.1"/>
    <property type="molecule type" value="Genomic_DNA"/>
</dbReference>
<evidence type="ECO:0000256" key="2">
    <source>
        <dbReference type="ARBA" id="ARBA00023125"/>
    </source>
</evidence>
<organism evidence="5 6">
    <name type="scientific">Paramylibacter ulvae</name>
    <dbReference type="NCBI Taxonomy" id="1651968"/>
    <lineage>
        <taxon>Bacteria</taxon>
        <taxon>Pseudomonadati</taxon>
        <taxon>Pseudomonadota</taxon>
        <taxon>Alphaproteobacteria</taxon>
        <taxon>Rhodobacterales</taxon>
        <taxon>Paracoccaceae</taxon>
        <taxon>Paramylibacter</taxon>
    </lineage>
</organism>
<name>A0ABQ3CV07_9RHOB</name>
<evidence type="ECO:0000313" key="6">
    <source>
        <dbReference type="Proteomes" id="UP000634455"/>
    </source>
</evidence>
<dbReference type="InterPro" id="IPR036388">
    <property type="entry name" value="WH-like_DNA-bd_sf"/>
</dbReference>
<evidence type="ECO:0000256" key="3">
    <source>
        <dbReference type="ARBA" id="ARBA00023163"/>
    </source>
</evidence>
<proteinExistence type="predicted"/>
<keyword evidence="3" id="KW-0804">Transcription</keyword>
<dbReference type="PROSITE" id="PS50949">
    <property type="entry name" value="HTH_GNTR"/>
    <property type="match status" value="1"/>
</dbReference>
<dbReference type="Gene3D" id="1.10.10.10">
    <property type="entry name" value="Winged helix-like DNA-binding domain superfamily/Winged helix DNA-binding domain"/>
    <property type="match status" value="1"/>
</dbReference>
<dbReference type="Gene3D" id="1.20.120.530">
    <property type="entry name" value="GntR ligand-binding domain-like"/>
    <property type="match status" value="1"/>
</dbReference>
<keyword evidence="1" id="KW-0805">Transcription regulation</keyword>
<evidence type="ECO:0000256" key="1">
    <source>
        <dbReference type="ARBA" id="ARBA00023015"/>
    </source>
</evidence>
<dbReference type="SMART" id="SM00345">
    <property type="entry name" value="HTH_GNTR"/>
    <property type="match status" value="1"/>
</dbReference>
<evidence type="ECO:0000313" key="5">
    <source>
        <dbReference type="EMBL" id="GHA44148.1"/>
    </source>
</evidence>
<sequence>MKVKELFNKNDELSRRPSLGEEAADKLRDMILTEKYPAGEQLPETELADALGISRTPLRDALRILVSEGLVVHQGARRTFYVADPTIDELAADLSVIGALEGLAGEQACANASDEMLAEIQTLNTQMQTQKDTLAPVELFTLDMTFHCKIVEAAGNPSLTEAHRQFNARLWRARFVSAKTRSRQHNQQNMHQRIVDALMARDAQGASDALRQHMNNAVDNIKLALAERNATLANQSKPN</sequence>
<reference evidence="6" key="1">
    <citation type="journal article" date="2019" name="Int. J. Syst. Evol. Microbiol.">
        <title>The Global Catalogue of Microorganisms (GCM) 10K type strain sequencing project: providing services to taxonomists for standard genome sequencing and annotation.</title>
        <authorList>
            <consortium name="The Broad Institute Genomics Platform"/>
            <consortium name="The Broad Institute Genome Sequencing Center for Infectious Disease"/>
            <person name="Wu L."/>
            <person name="Ma J."/>
        </authorList>
    </citation>
    <scope>NUCLEOTIDE SEQUENCE [LARGE SCALE GENOMIC DNA]</scope>
    <source>
        <strain evidence="6">KCTC 32465</strain>
    </source>
</reference>
<comment type="caution">
    <text evidence="5">The sequence shown here is derived from an EMBL/GenBank/DDBJ whole genome shotgun (WGS) entry which is preliminary data.</text>
</comment>
<dbReference type="PRINTS" id="PR00035">
    <property type="entry name" value="HTHGNTR"/>
</dbReference>
<dbReference type="InterPro" id="IPR000524">
    <property type="entry name" value="Tscrpt_reg_HTH_GntR"/>
</dbReference>
<keyword evidence="2" id="KW-0238">DNA-binding</keyword>
<dbReference type="InterPro" id="IPR011711">
    <property type="entry name" value="GntR_C"/>
</dbReference>
<dbReference type="SUPFAM" id="SSF48008">
    <property type="entry name" value="GntR ligand-binding domain-like"/>
    <property type="match status" value="1"/>
</dbReference>
<dbReference type="PANTHER" id="PTHR43537:SF50">
    <property type="entry name" value="TRANSCRIPTIONAL REGULATORY PROTEIN"/>
    <property type="match status" value="1"/>
</dbReference>
<keyword evidence="6" id="KW-1185">Reference proteome</keyword>
<dbReference type="Proteomes" id="UP000634455">
    <property type="component" value="Unassembled WGS sequence"/>
</dbReference>
<accession>A0ABQ3CV07</accession>